<keyword evidence="3" id="KW-1185">Reference proteome</keyword>
<comment type="caution">
    <text evidence="2">The sequence shown here is derived from an EMBL/GenBank/DDBJ whole genome shotgun (WGS) entry which is preliminary data.</text>
</comment>
<sequence>MPPRLPHIPTGPRRDDADRAPVLLAVAVLLLSLTIGFWLGVIFHAAIL</sequence>
<accession>A0A9W6K0G4</accession>
<dbReference type="Proteomes" id="UP001143330">
    <property type="component" value="Unassembled WGS sequence"/>
</dbReference>
<keyword evidence="1" id="KW-0812">Transmembrane</keyword>
<evidence type="ECO:0000313" key="3">
    <source>
        <dbReference type="Proteomes" id="UP001143330"/>
    </source>
</evidence>
<reference evidence="2" key="1">
    <citation type="journal article" date="2014" name="Int. J. Syst. Evol. Microbiol.">
        <title>Complete genome sequence of Corynebacterium casei LMG S-19264T (=DSM 44701T), isolated from a smear-ripened cheese.</title>
        <authorList>
            <consortium name="US DOE Joint Genome Institute (JGI-PGF)"/>
            <person name="Walter F."/>
            <person name="Albersmeier A."/>
            <person name="Kalinowski J."/>
            <person name="Ruckert C."/>
        </authorList>
    </citation>
    <scope>NUCLEOTIDE SEQUENCE</scope>
    <source>
        <strain evidence="2">VKM B-2789</strain>
    </source>
</reference>
<organism evidence="2 3">
    <name type="scientific">Ancylobacter defluvii</name>
    <dbReference type="NCBI Taxonomy" id="1282440"/>
    <lineage>
        <taxon>Bacteria</taxon>
        <taxon>Pseudomonadati</taxon>
        <taxon>Pseudomonadota</taxon>
        <taxon>Alphaproteobacteria</taxon>
        <taxon>Hyphomicrobiales</taxon>
        <taxon>Xanthobacteraceae</taxon>
        <taxon>Ancylobacter</taxon>
    </lineage>
</organism>
<gene>
    <name evidence="2" type="ORF">GCM10017653_37940</name>
</gene>
<keyword evidence="1" id="KW-1133">Transmembrane helix</keyword>
<feature type="transmembrane region" description="Helical" evidence="1">
    <location>
        <begin position="21"/>
        <end position="47"/>
    </location>
</feature>
<name>A0A9W6K0G4_9HYPH</name>
<dbReference type="AlphaFoldDB" id="A0A9W6K0G4"/>
<protein>
    <submittedName>
        <fullName evidence="2">Uncharacterized protein</fullName>
    </submittedName>
</protein>
<keyword evidence="1" id="KW-0472">Membrane</keyword>
<reference evidence="2" key="2">
    <citation type="submission" date="2023-01" db="EMBL/GenBank/DDBJ databases">
        <authorList>
            <person name="Sun Q."/>
            <person name="Evtushenko L."/>
        </authorList>
    </citation>
    <scope>NUCLEOTIDE SEQUENCE</scope>
    <source>
        <strain evidence="2">VKM B-2789</strain>
    </source>
</reference>
<dbReference type="RefSeq" id="WP_213359451.1">
    <property type="nucleotide sequence ID" value="NZ_BSFM01000017.1"/>
</dbReference>
<evidence type="ECO:0000256" key="1">
    <source>
        <dbReference type="SAM" id="Phobius"/>
    </source>
</evidence>
<dbReference type="EMBL" id="BSFM01000017">
    <property type="protein sequence ID" value="GLK85724.1"/>
    <property type="molecule type" value="Genomic_DNA"/>
</dbReference>
<evidence type="ECO:0000313" key="2">
    <source>
        <dbReference type="EMBL" id="GLK85724.1"/>
    </source>
</evidence>
<proteinExistence type="predicted"/>